<dbReference type="Gene3D" id="3.40.50.1000">
    <property type="entry name" value="HAD superfamily/HAD-like"/>
    <property type="match status" value="1"/>
</dbReference>
<dbReference type="STRING" id="1656094.BFC18_13050"/>
<accession>A0A1E7Z9M8</accession>
<comment type="caution">
    <text evidence="1">The sequence shown here is derived from an EMBL/GenBank/DDBJ whole genome shotgun (WGS) entry which is preliminary data.</text>
</comment>
<dbReference type="SUPFAM" id="SSF56784">
    <property type="entry name" value="HAD-like"/>
    <property type="match status" value="1"/>
</dbReference>
<dbReference type="RefSeq" id="WP_070125756.1">
    <property type="nucleotide sequence ID" value="NZ_MDHN01000029.1"/>
</dbReference>
<dbReference type="InterPro" id="IPR036412">
    <property type="entry name" value="HAD-like_sf"/>
</dbReference>
<dbReference type="AlphaFoldDB" id="A0A1E7Z9M8"/>
<protein>
    <submittedName>
        <fullName evidence="1">Glycosyl transferase family 1</fullName>
    </submittedName>
</protein>
<evidence type="ECO:0000313" key="1">
    <source>
        <dbReference type="EMBL" id="OFC70114.1"/>
    </source>
</evidence>
<dbReference type="InterPro" id="IPR007739">
    <property type="entry name" value="RgpF"/>
</dbReference>
<gene>
    <name evidence="1" type="ORF">BFC18_13050</name>
</gene>
<dbReference type="OrthoDB" id="9816424at2"/>
<reference evidence="1 2" key="1">
    <citation type="submission" date="2016-08" db="EMBL/GenBank/DDBJ databases">
        <authorList>
            <person name="Seilhamer J.J."/>
        </authorList>
    </citation>
    <scope>NUCLEOTIDE SEQUENCE [LARGE SCALE GENOMIC DNA]</scope>
    <source>
        <strain evidence="1 2">KCTC 42603</strain>
    </source>
</reference>
<evidence type="ECO:0000313" key="2">
    <source>
        <dbReference type="Proteomes" id="UP000175691"/>
    </source>
</evidence>
<proteinExistence type="predicted"/>
<dbReference type="InterPro" id="IPR023214">
    <property type="entry name" value="HAD_sf"/>
</dbReference>
<name>A0A1E7Z9M8_9ALTE</name>
<dbReference type="EMBL" id="MDHN01000029">
    <property type="protein sequence ID" value="OFC70114.1"/>
    <property type="molecule type" value="Genomic_DNA"/>
</dbReference>
<keyword evidence="2" id="KW-1185">Reference proteome</keyword>
<dbReference type="GO" id="GO:0016740">
    <property type="term" value="F:transferase activity"/>
    <property type="evidence" value="ECO:0007669"/>
    <property type="project" value="UniProtKB-KW"/>
</dbReference>
<dbReference type="Gene3D" id="1.10.150.400">
    <property type="match status" value="1"/>
</dbReference>
<dbReference type="Pfam" id="PF05045">
    <property type="entry name" value="RgpF"/>
    <property type="match status" value="1"/>
</dbReference>
<dbReference type="Proteomes" id="UP000175691">
    <property type="component" value="Unassembled WGS sequence"/>
</dbReference>
<organism evidence="1 2">
    <name type="scientific">Alteromonas confluentis</name>
    <dbReference type="NCBI Taxonomy" id="1656094"/>
    <lineage>
        <taxon>Bacteria</taxon>
        <taxon>Pseudomonadati</taxon>
        <taxon>Pseudomonadota</taxon>
        <taxon>Gammaproteobacteria</taxon>
        <taxon>Alteromonadales</taxon>
        <taxon>Alteromonadaceae</taxon>
        <taxon>Alteromonas/Salinimonas group</taxon>
        <taxon>Alteromonas</taxon>
    </lineage>
</organism>
<keyword evidence="1" id="KW-0808">Transferase</keyword>
<sequence length="641" mass="74769">MKTKIKKIIRALQTGFQKITNPSLSKAYGIAKKTQYFNATWYREHYGNFPSDFHAFRDYMEKSSFANVNPSALFDTETYNRSNIDIYHSGNSPLIHYLYHGRYEGRVSSEVINRWTPADSLIPQDTPTWKSQKVALVLHIFYPDFVEKFAHCIKHFPISVDVFVTCATDQIAQDAKQKFSATGKVNQIKTAVCENRGRNFGPFLVHFSKELLNYDLMCHLHSKKSLYSGREQTQWFDYQNQFLLKDGHVVKSVLRLFDEHSNLGIYYPTSFWMMPAWVNHWTCNKPFAQEFTAKWGVDFNDNFVNYPVGGMFWARPKALAQLLDVDYEYTDFPAEPLPNDGSKLHALERLLGLLVEREGYEQFFYYPPLGRFTRDKSYISTSYYKPPHALKNDLMSFDIVSFDVFDTVLRRRFTEPDYAKFLLGKELCENGHFESPEAFVAKRNDCELKCRQERNFEGDVCIKEVYERLSKELNIERSTSTEWMDKEFLYDLEMAEPKDEIVEIIKQLSLSGKEIWFVTDIYYTQSQIELMLRKIGVAIPYRLFVSSSLRKRKDSGTMWTYIKQLVAEKGSSFVHVGDNVRSDAQICGDFGLQNIHILNPMDKWAIAGLDDIASFEKPTEQDILKWGPQISHFGRYPYFGE</sequence>